<keyword evidence="2" id="KW-1185">Reference proteome</keyword>
<reference evidence="1 2" key="1">
    <citation type="journal article" date="2020" name="Microorganisms">
        <title>Osmotic Adaptation and Compatible Solute Biosynthesis of Phototrophic Bacteria as Revealed from Genome Analyses.</title>
        <authorList>
            <person name="Imhoff J.F."/>
            <person name="Rahn T."/>
            <person name="Kunzel S."/>
            <person name="Keller A."/>
            <person name="Neulinger S.C."/>
        </authorList>
    </citation>
    <scope>NUCLEOTIDE SEQUENCE [LARGE SCALE GENOMIC DNA]</scope>
    <source>
        <strain evidence="1 2">DSM 9895</strain>
    </source>
</reference>
<dbReference type="EMBL" id="NRRL01000073">
    <property type="protein sequence ID" value="MBK1670072.1"/>
    <property type="molecule type" value="Genomic_DNA"/>
</dbReference>
<name>A0ABS1DJH9_9PROT</name>
<gene>
    <name evidence="1" type="ORF">CKO28_18720</name>
</gene>
<proteinExistence type="predicted"/>
<dbReference type="RefSeq" id="WP_200342419.1">
    <property type="nucleotide sequence ID" value="NZ_NRRL01000073.1"/>
</dbReference>
<accession>A0ABS1DJH9</accession>
<sequence>MDLKDAKLAKDAGNPKLRALVKQVGDLVQEARSQEAMLQALETRLPADNIDNFDQEVDQRWQTIERLAAEILDARPYNLADAAGQAAVAWALSNAGCWDEDHCLTAAVRTLAASAPAMRDDPALVDAMRKLNAA</sequence>
<evidence type="ECO:0000313" key="1">
    <source>
        <dbReference type="EMBL" id="MBK1670072.1"/>
    </source>
</evidence>
<protein>
    <submittedName>
        <fullName evidence="1">Uncharacterized protein</fullName>
    </submittedName>
</protein>
<comment type="caution">
    <text evidence="1">The sequence shown here is derived from an EMBL/GenBank/DDBJ whole genome shotgun (WGS) entry which is preliminary data.</text>
</comment>
<dbReference type="Proteomes" id="UP001296873">
    <property type="component" value="Unassembled WGS sequence"/>
</dbReference>
<organism evidence="1 2">
    <name type="scientific">Rhodovibrio sodomensis</name>
    <dbReference type="NCBI Taxonomy" id="1088"/>
    <lineage>
        <taxon>Bacteria</taxon>
        <taxon>Pseudomonadati</taxon>
        <taxon>Pseudomonadota</taxon>
        <taxon>Alphaproteobacteria</taxon>
        <taxon>Rhodospirillales</taxon>
        <taxon>Rhodovibrionaceae</taxon>
        <taxon>Rhodovibrio</taxon>
    </lineage>
</organism>
<evidence type="ECO:0000313" key="2">
    <source>
        <dbReference type="Proteomes" id="UP001296873"/>
    </source>
</evidence>